<dbReference type="Gene3D" id="2.60.40.790">
    <property type="match status" value="1"/>
</dbReference>
<dbReference type="InterPro" id="IPR008978">
    <property type="entry name" value="HSP20-like_chaperone"/>
</dbReference>
<keyword evidence="7" id="KW-1185">Reference proteome</keyword>
<evidence type="ECO:0000256" key="1">
    <source>
        <dbReference type="ARBA" id="ARBA00022946"/>
    </source>
</evidence>
<evidence type="ECO:0000256" key="2">
    <source>
        <dbReference type="ARBA" id="ARBA00023016"/>
    </source>
</evidence>
<reference evidence="6" key="1">
    <citation type="submission" date="2019-12" db="EMBL/GenBank/DDBJ databases">
        <authorList>
            <person name="Scholes J."/>
        </authorList>
    </citation>
    <scope>NUCLEOTIDE SEQUENCE</scope>
</reference>
<dbReference type="InterPro" id="IPR002068">
    <property type="entry name" value="A-crystallin/Hsp20_dom"/>
</dbReference>
<dbReference type="Proteomes" id="UP001153555">
    <property type="component" value="Unassembled WGS sequence"/>
</dbReference>
<dbReference type="PANTHER" id="PTHR46991">
    <property type="entry name" value="23.5 KDA HEAT SHOCK PROTEIN, MITOCHONDRIAL"/>
    <property type="match status" value="1"/>
</dbReference>
<dbReference type="Pfam" id="PF00011">
    <property type="entry name" value="HSP20"/>
    <property type="match status" value="1"/>
</dbReference>
<evidence type="ECO:0000259" key="5">
    <source>
        <dbReference type="PROSITE" id="PS01031"/>
    </source>
</evidence>
<accession>A0A9N7R127</accession>
<sequence>MAASLFLNRLKLINSHLGGSLHPTASFLSTKHISPTVQLPPFTASRPAAYRCYFSPDIVPDTDSDDDVGEGFPTFVSLFGAVSHCGKHVDINGYGAKLKLDHDGVHINAFLPGVKRENVKVSVNRGKLCIEGTKKDFEEQAEETKMEYESPDGWIPKDLYNTDQMTANMKDGVLKVFLPRMKRVIKVE</sequence>
<protein>
    <recommendedName>
        <fullName evidence="5">SHSP domain-containing protein</fullName>
    </recommendedName>
</protein>
<comment type="similarity">
    <text evidence="3 4">Belongs to the small heat shock protein (HSP20) family.</text>
</comment>
<dbReference type="EMBL" id="CACSLK010003813">
    <property type="protein sequence ID" value="CAA0809569.1"/>
    <property type="molecule type" value="Genomic_DNA"/>
</dbReference>
<dbReference type="OrthoDB" id="919483at2759"/>
<dbReference type="AlphaFoldDB" id="A0A9N7R127"/>
<dbReference type="PANTHER" id="PTHR46991:SF11">
    <property type="entry name" value="SMALL HEAT SHOCK PROTEIN HSPF"/>
    <property type="match status" value="1"/>
</dbReference>
<organism evidence="6 7">
    <name type="scientific">Striga hermonthica</name>
    <name type="common">Purple witchweed</name>
    <name type="synonym">Buchnera hermonthica</name>
    <dbReference type="NCBI Taxonomy" id="68872"/>
    <lineage>
        <taxon>Eukaryota</taxon>
        <taxon>Viridiplantae</taxon>
        <taxon>Streptophyta</taxon>
        <taxon>Embryophyta</taxon>
        <taxon>Tracheophyta</taxon>
        <taxon>Spermatophyta</taxon>
        <taxon>Magnoliopsida</taxon>
        <taxon>eudicotyledons</taxon>
        <taxon>Gunneridae</taxon>
        <taxon>Pentapetalae</taxon>
        <taxon>asterids</taxon>
        <taxon>lamiids</taxon>
        <taxon>Lamiales</taxon>
        <taxon>Orobanchaceae</taxon>
        <taxon>Buchnereae</taxon>
        <taxon>Striga</taxon>
    </lineage>
</organism>
<name>A0A9N7R127_STRHE</name>
<dbReference type="PROSITE" id="PS01031">
    <property type="entry name" value="SHSP"/>
    <property type="match status" value="1"/>
</dbReference>
<evidence type="ECO:0000256" key="4">
    <source>
        <dbReference type="RuleBase" id="RU003616"/>
    </source>
</evidence>
<evidence type="ECO:0000256" key="3">
    <source>
        <dbReference type="PROSITE-ProRule" id="PRU00285"/>
    </source>
</evidence>
<proteinExistence type="inferred from homology"/>
<keyword evidence="1" id="KW-0809">Transit peptide</keyword>
<gene>
    <name evidence="6" type="ORF">SHERM_11574</name>
</gene>
<keyword evidence="2" id="KW-0346">Stress response</keyword>
<dbReference type="SUPFAM" id="SSF49764">
    <property type="entry name" value="HSP20-like chaperones"/>
    <property type="match status" value="1"/>
</dbReference>
<comment type="caution">
    <text evidence="6">The sequence shown here is derived from an EMBL/GenBank/DDBJ whole genome shotgun (WGS) entry which is preliminary data.</text>
</comment>
<dbReference type="CDD" id="cd06464">
    <property type="entry name" value="ACD_sHsps-like"/>
    <property type="match status" value="1"/>
</dbReference>
<evidence type="ECO:0000313" key="7">
    <source>
        <dbReference type="Proteomes" id="UP001153555"/>
    </source>
</evidence>
<evidence type="ECO:0000313" key="6">
    <source>
        <dbReference type="EMBL" id="CAA0809569.1"/>
    </source>
</evidence>
<dbReference type="InterPro" id="IPR044656">
    <property type="entry name" value="HSP14.7/HSP23.5/HSP23.6-like"/>
</dbReference>
<feature type="domain" description="SHSP" evidence="5">
    <location>
        <begin position="87"/>
        <end position="188"/>
    </location>
</feature>